<comment type="caution">
    <text evidence="2">The sequence shown here is derived from an EMBL/GenBank/DDBJ whole genome shotgun (WGS) entry which is preliminary data.</text>
</comment>
<protein>
    <recommendedName>
        <fullName evidence="4">Integrase core domain containing protein</fullName>
    </recommendedName>
</protein>
<proteinExistence type="predicted"/>
<evidence type="ECO:0000313" key="2">
    <source>
        <dbReference type="EMBL" id="KAH0776255.1"/>
    </source>
</evidence>
<feature type="region of interest" description="Disordered" evidence="1">
    <location>
        <begin position="1"/>
        <end position="21"/>
    </location>
</feature>
<accession>A0ABQ7W6P8</accession>
<name>A0ABQ7W6P8_SOLTU</name>
<keyword evidence="3" id="KW-1185">Reference proteome</keyword>
<reference evidence="2 3" key="1">
    <citation type="journal article" date="2021" name="bioRxiv">
        <title>Chromosome-scale and haplotype-resolved genome assembly of a tetraploid potato cultivar.</title>
        <authorList>
            <person name="Sun H."/>
            <person name="Jiao W.-B."/>
            <person name="Krause K."/>
            <person name="Campoy J.A."/>
            <person name="Goel M."/>
            <person name="Folz-Donahue K."/>
            <person name="Kukat C."/>
            <person name="Huettel B."/>
            <person name="Schneeberger K."/>
        </authorList>
    </citation>
    <scope>NUCLEOTIDE SEQUENCE [LARGE SCALE GENOMIC DNA]</scope>
    <source>
        <strain evidence="2">SolTubOtavaFocal</strain>
        <tissue evidence="2">Leaves</tissue>
    </source>
</reference>
<organism evidence="2 3">
    <name type="scientific">Solanum tuberosum</name>
    <name type="common">Potato</name>
    <dbReference type="NCBI Taxonomy" id="4113"/>
    <lineage>
        <taxon>Eukaryota</taxon>
        <taxon>Viridiplantae</taxon>
        <taxon>Streptophyta</taxon>
        <taxon>Embryophyta</taxon>
        <taxon>Tracheophyta</taxon>
        <taxon>Spermatophyta</taxon>
        <taxon>Magnoliopsida</taxon>
        <taxon>eudicotyledons</taxon>
        <taxon>Gunneridae</taxon>
        <taxon>Pentapetalae</taxon>
        <taxon>asterids</taxon>
        <taxon>lamiids</taxon>
        <taxon>Solanales</taxon>
        <taxon>Solanaceae</taxon>
        <taxon>Solanoideae</taxon>
        <taxon>Solaneae</taxon>
        <taxon>Solanum</taxon>
    </lineage>
</organism>
<evidence type="ECO:0000313" key="3">
    <source>
        <dbReference type="Proteomes" id="UP000826656"/>
    </source>
</evidence>
<gene>
    <name evidence="2" type="ORF">KY290_007666</name>
</gene>
<sequence>MQIYSAVEAEPHSRKSTRSSHPPIWLKDFVTAAIDSAHPYSISEYLSYQHLSPTYQAFLTKFSTEVEPRCYEEAIKDPRWVVAMQQEIKAL</sequence>
<dbReference type="Proteomes" id="UP000826656">
    <property type="component" value="Unassembled WGS sequence"/>
</dbReference>
<dbReference type="EMBL" id="JAIVGD010000003">
    <property type="protein sequence ID" value="KAH0776255.1"/>
    <property type="molecule type" value="Genomic_DNA"/>
</dbReference>
<evidence type="ECO:0008006" key="4">
    <source>
        <dbReference type="Google" id="ProtNLM"/>
    </source>
</evidence>
<evidence type="ECO:0000256" key="1">
    <source>
        <dbReference type="SAM" id="MobiDB-lite"/>
    </source>
</evidence>